<dbReference type="Proteomes" id="UP001596011">
    <property type="component" value="Unassembled WGS sequence"/>
</dbReference>
<feature type="transmembrane region" description="Helical" evidence="2">
    <location>
        <begin position="694"/>
        <end position="715"/>
    </location>
</feature>
<organism evidence="4 5">
    <name type="scientific">Promicromonospora alba</name>
    <dbReference type="NCBI Taxonomy" id="1616110"/>
    <lineage>
        <taxon>Bacteria</taxon>
        <taxon>Bacillati</taxon>
        <taxon>Actinomycetota</taxon>
        <taxon>Actinomycetes</taxon>
        <taxon>Micrococcales</taxon>
        <taxon>Promicromonosporaceae</taxon>
        <taxon>Promicromonospora</taxon>
    </lineage>
</organism>
<feature type="region of interest" description="Disordered" evidence="1">
    <location>
        <begin position="722"/>
        <end position="756"/>
    </location>
</feature>
<feature type="signal peptide" evidence="3">
    <location>
        <begin position="1"/>
        <end position="43"/>
    </location>
</feature>
<feature type="compositionally biased region" description="Low complexity" evidence="1">
    <location>
        <begin position="732"/>
        <end position="748"/>
    </location>
</feature>
<reference evidence="5" key="1">
    <citation type="journal article" date="2019" name="Int. J. Syst. Evol. Microbiol.">
        <title>The Global Catalogue of Microorganisms (GCM) 10K type strain sequencing project: providing services to taxonomists for standard genome sequencing and annotation.</title>
        <authorList>
            <consortium name="The Broad Institute Genomics Platform"/>
            <consortium name="The Broad Institute Genome Sequencing Center for Infectious Disease"/>
            <person name="Wu L."/>
            <person name="Ma J."/>
        </authorList>
    </citation>
    <scope>NUCLEOTIDE SEQUENCE [LARGE SCALE GENOMIC DNA]</scope>
    <source>
        <strain evidence="5">CCUG 42722</strain>
    </source>
</reference>
<proteinExistence type="predicted"/>
<evidence type="ECO:0000256" key="3">
    <source>
        <dbReference type="SAM" id="SignalP"/>
    </source>
</evidence>
<dbReference type="InterPro" id="IPR013783">
    <property type="entry name" value="Ig-like_fold"/>
</dbReference>
<accession>A0ABV9HNM6</accession>
<feature type="chain" id="PRO_5046989222" evidence="3">
    <location>
        <begin position="44"/>
        <end position="756"/>
    </location>
</feature>
<keyword evidence="5" id="KW-1185">Reference proteome</keyword>
<evidence type="ECO:0000256" key="2">
    <source>
        <dbReference type="SAM" id="Phobius"/>
    </source>
</evidence>
<comment type="caution">
    <text evidence="4">The sequence shown here is derived from an EMBL/GenBank/DDBJ whole genome shotgun (WGS) entry which is preliminary data.</text>
</comment>
<evidence type="ECO:0000313" key="5">
    <source>
        <dbReference type="Proteomes" id="UP001596011"/>
    </source>
</evidence>
<dbReference type="InterPro" id="IPR046112">
    <property type="entry name" value="DUF6049"/>
</dbReference>
<keyword evidence="2" id="KW-0812">Transmembrane</keyword>
<evidence type="ECO:0000313" key="4">
    <source>
        <dbReference type="EMBL" id="MFC4631808.1"/>
    </source>
</evidence>
<name>A0ABV9HNM6_9MICO</name>
<keyword evidence="2" id="KW-0472">Membrane</keyword>
<dbReference type="Gene3D" id="2.60.40.10">
    <property type="entry name" value="Immunoglobulins"/>
    <property type="match status" value="1"/>
</dbReference>
<sequence length="756" mass="78815">MTQHPDLAHSSALRRAARHTGKTGAVLLAAVLLAGSTMVPAHATGPTSGGAAVGTAPAPVSDTVAEDLSEGVPAAPSAQGTVDVSITDVSHPTAKRGDEVTIRARITNHTGAVISGANVNFAVNYVAITTRAEVSEWASADLLDPVRGVPTTQPLARLNAGASKDVSFTYNPGVEYLQGFGPRRFAVSVDDATGRLGIARSFLLYDADGAERAPMRLSILAGITGPATDPADHSTTDIELAQLAAAGQRLDGVVEVAEHSKLSLAVDPAVMAVAAASKDSALIAWSDRLLDAAGNTTTYTLPDRDPDLAALAHADVRTMGPRSFLRAPRLDDWRVPKGWRQGLAWPADGAVPDIETLGLAVAAGRPNVVVSGGLSTESGTATGRAEVATPSGTAHAAVTDPTLTSALLSATDLSQAETTNAESAADAVPAGTRTTAAEGTQRLLAETAAIVNQSPEEPPTKSIVMPRTWTPDAAAATSVLRALEDADWVETTTLDDLFAQDAPDVVREPLPNHKVHKAELSASSVARLERARDAVVTFSSIAVDDPAPLWQPGVARLVTPLAVAQRSDPGIRNLLAKRVLEAADKFTHESVTVVPRQDINFITDVGNIPVRVRNTLDVDATVTVALRADHPRLTVGNRNTTTVPAGQELDVQIPVRAIGSGDVDVDALLFTPTGAQFTDESAFQVRVRAGWEEVGTWIAAGLVALLFLAGIWRTVRRGRSPYRATREDVEEATGTAAEAPEPTTPTATDSVAVRAE</sequence>
<dbReference type="EMBL" id="JBHSFI010000009">
    <property type="protein sequence ID" value="MFC4631808.1"/>
    <property type="molecule type" value="Genomic_DNA"/>
</dbReference>
<keyword evidence="3" id="KW-0732">Signal</keyword>
<evidence type="ECO:0000256" key="1">
    <source>
        <dbReference type="SAM" id="MobiDB-lite"/>
    </source>
</evidence>
<dbReference type="RefSeq" id="WP_377141703.1">
    <property type="nucleotide sequence ID" value="NZ_JBHSFI010000009.1"/>
</dbReference>
<protein>
    <submittedName>
        <fullName evidence="4">DUF6049 family protein</fullName>
    </submittedName>
</protein>
<keyword evidence="2" id="KW-1133">Transmembrane helix</keyword>
<dbReference type="Pfam" id="PF19516">
    <property type="entry name" value="DUF6049"/>
    <property type="match status" value="1"/>
</dbReference>
<gene>
    <name evidence="4" type="ORF">ACFO6V_26440</name>
</gene>